<proteinExistence type="predicted"/>
<organism evidence="3 4">
    <name type="scientific">Xanthomonas boreopolis</name>
    <dbReference type="NCBI Taxonomy" id="86183"/>
    <lineage>
        <taxon>Bacteria</taxon>
        <taxon>Pseudomonadati</taxon>
        <taxon>Pseudomonadota</taxon>
        <taxon>Gammaproteobacteria</taxon>
        <taxon>Lysobacterales</taxon>
        <taxon>Lysobacteraceae</taxon>
        <taxon>Xanthomonas</taxon>
    </lineage>
</organism>
<dbReference type="EMBL" id="BNBA01000011">
    <property type="protein sequence ID" value="GHH53048.1"/>
    <property type="molecule type" value="Genomic_DNA"/>
</dbReference>
<feature type="signal peptide" evidence="2">
    <location>
        <begin position="1"/>
        <end position="15"/>
    </location>
</feature>
<comment type="caution">
    <text evidence="3">The sequence shown here is derived from an EMBL/GenBank/DDBJ whole genome shotgun (WGS) entry which is preliminary data.</text>
</comment>
<keyword evidence="1" id="KW-0472">Membrane</keyword>
<gene>
    <name evidence="3" type="ORF">GCM10009090_17850</name>
</gene>
<keyword evidence="1" id="KW-1133">Transmembrane helix</keyword>
<evidence type="ECO:0008006" key="5">
    <source>
        <dbReference type="Google" id="ProtNLM"/>
    </source>
</evidence>
<reference evidence="3" key="1">
    <citation type="journal article" date="2014" name="Int. J. Syst. Evol. Microbiol.">
        <title>Complete genome sequence of Corynebacterium casei LMG S-19264T (=DSM 44701T), isolated from a smear-ripened cheese.</title>
        <authorList>
            <consortium name="US DOE Joint Genome Institute (JGI-PGF)"/>
            <person name="Walter F."/>
            <person name="Albersmeier A."/>
            <person name="Kalinowski J."/>
            <person name="Ruckert C."/>
        </authorList>
    </citation>
    <scope>NUCLEOTIDE SEQUENCE</scope>
    <source>
        <strain evidence="3">JCM 13306</strain>
    </source>
</reference>
<name>A0A919F7V2_9XANT</name>
<keyword evidence="4" id="KW-1185">Reference proteome</keyword>
<keyword evidence="1" id="KW-0812">Transmembrane</keyword>
<sequence>MFVVFAAVIVLPAGALWLADRPTETKSVYVGGCYGTGIGYVTRADAEVHLRTTPGLSFECKKSLAFIASGKQYEEDTQNWRGRFIPAATAILIFLAVVYALGWSLGWIWRGFFPKKSAP</sequence>
<evidence type="ECO:0000313" key="4">
    <source>
        <dbReference type="Proteomes" id="UP000623958"/>
    </source>
</evidence>
<accession>A0A919F7V2</accession>
<dbReference type="Proteomes" id="UP000623958">
    <property type="component" value="Unassembled WGS sequence"/>
</dbReference>
<reference evidence="3" key="2">
    <citation type="submission" date="2020-09" db="EMBL/GenBank/DDBJ databases">
        <authorList>
            <person name="Sun Q."/>
            <person name="Ohkuma M."/>
        </authorList>
    </citation>
    <scope>NUCLEOTIDE SEQUENCE</scope>
    <source>
        <strain evidence="3">JCM 13306</strain>
    </source>
</reference>
<feature type="transmembrane region" description="Helical" evidence="1">
    <location>
        <begin position="84"/>
        <end position="109"/>
    </location>
</feature>
<evidence type="ECO:0000313" key="3">
    <source>
        <dbReference type="EMBL" id="GHH53048.1"/>
    </source>
</evidence>
<evidence type="ECO:0000256" key="2">
    <source>
        <dbReference type="SAM" id="SignalP"/>
    </source>
</evidence>
<evidence type="ECO:0000256" key="1">
    <source>
        <dbReference type="SAM" id="Phobius"/>
    </source>
</evidence>
<keyword evidence="2" id="KW-0732">Signal</keyword>
<dbReference type="AlphaFoldDB" id="A0A919F7V2"/>
<feature type="chain" id="PRO_5036758379" description="DUF3592 domain-containing protein" evidence="2">
    <location>
        <begin position="16"/>
        <end position="119"/>
    </location>
</feature>
<protein>
    <recommendedName>
        <fullName evidence="5">DUF3592 domain-containing protein</fullName>
    </recommendedName>
</protein>